<dbReference type="STRING" id="13616.ENSMODP00000051179"/>
<dbReference type="Gene3D" id="2.170.270.10">
    <property type="entry name" value="SET domain"/>
    <property type="match status" value="1"/>
</dbReference>
<accession>A0A5F8GUY8</accession>
<dbReference type="GeneTree" id="ENSGT00910000148060"/>
<evidence type="ECO:0000313" key="2">
    <source>
        <dbReference type="Proteomes" id="UP000002280"/>
    </source>
</evidence>
<dbReference type="InParanoid" id="A0A5F8GUY8"/>
<dbReference type="Ensembl" id="ENSMODT00000078033.1">
    <property type="protein sequence ID" value="ENSMODP00000051179.1"/>
    <property type="gene ID" value="ENSMODG00000040525.1"/>
</dbReference>
<reference evidence="1" key="3">
    <citation type="submission" date="2025-09" db="UniProtKB">
        <authorList>
            <consortium name="Ensembl"/>
        </authorList>
    </citation>
    <scope>IDENTIFICATION</scope>
</reference>
<evidence type="ECO:0008006" key="3">
    <source>
        <dbReference type="Google" id="ProtNLM"/>
    </source>
</evidence>
<dbReference type="Gene3D" id="6.10.140.2220">
    <property type="match status" value="1"/>
</dbReference>
<dbReference type="SUPFAM" id="SSF82199">
    <property type="entry name" value="SET domain"/>
    <property type="match status" value="1"/>
</dbReference>
<protein>
    <recommendedName>
        <fullName evidence="3">SET domain-containing protein</fullName>
    </recommendedName>
</protein>
<dbReference type="Proteomes" id="UP000002280">
    <property type="component" value="Chromosome 2"/>
</dbReference>
<dbReference type="InterPro" id="IPR046341">
    <property type="entry name" value="SET_dom_sf"/>
</dbReference>
<proteinExistence type="predicted"/>
<name>A0A5F8GUY8_MONDO</name>
<keyword evidence="2" id="KW-1185">Reference proteome</keyword>
<organism evidence="1 2">
    <name type="scientific">Monodelphis domestica</name>
    <name type="common">Gray short-tailed opossum</name>
    <dbReference type="NCBI Taxonomy" id="13616"/>
    <lineage>
        <taxon>Eukaryota</taxon>
        <taxon>Metazoa</taxon>
        <taxon>Chordata</taxon>
        <taxon>Craniata</taxon>
        <taxon>Vertebrata</taxon>
        <taxon>Euteleostomi</taxon>
        <taxon>Mammalia</taxon>
        <taxon>Metatheria</taxon>
        <taxon>Didelphimorphia</taxon>
        <taxon>Didelphidae</taxon>
        <taxon>Monodelphis</taxon>
    </lineage>
</organism>
<dbReference type="AlphaFoldDB" id="A0A5F8GUY8"/>
<reference evidence="1 2" key="1">
    <citation type="journal article" date="2007" name="Nature">
        <title>Genome of the marsupial Monodelphis domestica reveals innovation in non-coding sequences.</title>
        <authorList>
            <person name="Mikkelsen T.S."/>
            <person name="Wakefield M.J."/>
            <person name="Aken B."/>
            <person name="Amemiya C.T."/>
            <person name="Chang J.L."/>
            <person name="Duke S."/>
            <person name="Garber M."/>
            <person name="Gentles A.J."/>
            <person name="Goodstadt L."/>
            <person name="Heger A."/>
            <person name="Jurka J."/>
            <person name="Kamal M."/>
            <person name="Mauceli E."/>
            <person name="Searle S.M."/>
            <person name="Sharpe T."/>
            <person name="Baker M.L."/>
            <person name="Batzer M.A."/>
            <person name="Benos P.V."/>
            <person name="Belov K."/>
            <person name="Clamp M."/>
            <person name="Cook A."/>
            <person name="Cuff J."/>
            <person name="Das R."/>
            <person name="Davidow L."/>
            <person name="Deakin J.E."/>
            <person name="Fazzari M.J."/>
            <person name="Glass J.L."/>
            <person name="Grabherr M."/>
            <person name="Greally J.M."/>
            <person name="Gu W."/>
            <person name="Hore T.A."/>
            <person name="Huttley G.A."/>
            <person name="Kleber M."/>
            <person name="Jirtle R.L."/>
            <person name="Koina E."/>
            <person name="Lee J.T."/>
            <person name="Mahony S."/>
            <person name="Marra M.A."/>
            <person name="Miller R.D."/>
            <person name="Nicholls R.D."/>
            <person name="Oda M."/>
            <person name="Papenfuss A.T."/>
            <person name="Parra Z.E."/>
            <person name="Pollock D.D."/>
            <person name="Ray D.A."/>
            <person name="Schein J.E."/>
            <person name="Speed T.P."/>
            <person name="Thompson K."/>
            <person name="VandeBerg J.L."/>
            <person name="Wade C.M."/>
            <person name="Walker J.A."/>
            <person name="Waters P.D."/>
            <person name="Webber C."/>
            <person name="Weidman J.R."/>
            <person name="Xie X."/>
            <person name="Zody M.C."/>
            <person name="Baldwin J."/>
            <person name="Abdouelleil A."/>
            <person name="Abdulkadir J."/>
            <person name="Abebe A."/>
            <person name="Abera B."/>
            <person name="Abreu J."/>
            <person name="Acer S.C."/>
            <person name="Aftuck L."/>
            <person name="Alexander A."/>
            <person name="An P."/>
            <person name="Anderson E."/>
            <person name="Anderson S."/>
            <person name="Arachi H."/>
            <person name="Azer M."/>
            <person name="Bachantsang P."/>
            <person name="Barry A."/>
            <person name="Bayul T."/>
            <person name="Berlin A."/>
            <person name="Bessette D."/>
            <person name="Bloom T."/>
            <person name="Bloom T."/>
            <person name="Boguslavskiy L."/>
            <person name="Bonnet C."/>
            <person name="Boukhgalter B."/>
            <person name="Bourzgui I."/>
            <person name="Brown A."/>
            <person name="Cahill P."/>
            <person name="Channer S."/>
            <person name="Cheshatsang Y."/>
            <person name="Chuda L."/>
            <person name="Citroen M."/>
            <person name="Collymore A."/>
            <person name="Cooke P."/>
            <person name="Costello M."/>
            <person name="D'Aco K."/>
            <person name="Daza R."/>
            <person name="De Haan G."/>
            <person name="DeGray S."/>
            <person name="DeMaso C."/>
            <person name="Dhargay N."/>
            <person name="Dooley K."/>
            <person name="Dooley E."/>
            <person name="Doricent M."/>
            <person name="Dorje P."/>
            <person name="Dorjee K."/>
            <person name="Dupes A."/>
            <person name="Elong R."/>
            <person name="Falk J."/>
            <person name="Farina A."/>
            <person name="Faro S."/>
            <person name="Ferguson D."/>
            <person name="Fisher S."/>
            <person name="Foley C.D."/>
            <person name="Franke A."/>
            <person name="Friedrich D."/>
            <person name="Gadbois L."/>
            <person name="Gearin G."/>
            <person name="Gearin C.R."/>
            <person name="Giannoukos G."/>
            <person name="Goode T."/>
            <person name="Graham J."/>
            <person name="Grandbois E."/>
            <person name="Grewal S."/>
            <person name="Gyaltsen K."/>
            <person name="Hafez N."/>
            <person name="Hagos B."/>
            <person name="Hall J."/>
            <person name="Henson C."/>
            <person name="Hollinger A."/>
            <person name="Honan T."/>
            <person name="Huard M.D."/>
            <person name="Hughes L."/>
            <person name="Hurhula B."/>
            <person name="Husby M.E."/>
            <person name="Kamat A."/>
            <person name="Kanga B."/>
            <person name="Kashin S."/>
            <person name="Khazanovich D."/>
            <person name="Kisner P."/>
            <person name="Lance K."/>
            <person name="Lara M."/>
            <person name="Lee W."/>
            <person name="Lennon N."/>
            <person name="Letendre F."/>
            <person name="LeVine R."/>
            <person name="Lipovsky A."/>
            <person name="Liu X."/>
            <person name="Liu J."/>
            <person name="Liu S."/>
            <person name="Lokyitsang T."/>
            <person name="Lokyitsang Y."/>
            <person name="Lubonja R."/>
            <person name="Lui A."/>
            <person name="MacDonald P."/>
            <person name="Magnisalis V."/>
            <person name="Maru K."/>
            <person name="Matthews C."/>
            <person name="McCusker W."/>
            <person name="McDonough S."/>
            <person name="Mehta T."/>
            <person name="Meldrim J."/>
            <person name="Meneus L."/>
            <person name="Mihai O."/>
            <person name="Mihalev A."/>
            <person name="Mihova T."/>
            <person name="Mittelman R."/>
            <person name="Mlenga V."/>
            <person name="Montmayeur A."/>
            <person name="Mulrain L."/>
            <person name="Navidi A."/>
            <person name="Naylor J."/>
            <person name="Negash T."/>
            <person name="Nguyen T."/>
            <person name="Nguyen N."/>
            <person name="Nicol R."/>
            <person name="Norbu C."/>
            <person name="Norbu N."/>
            <person name="Novod N."/>
            <person name="O'Neill B."/>
            <person name="Osman S."/>
            <person name="Markiewicz E."/>
            <person name="Oyono O.L."/>
            <person name="Patti C."/>
            <person name="Phunkhang P."/>
            <person name="Pierre F."/>
            <person name="Priest M."/>
            <person name="Raghuraman S."/>
            <person name="Rege F."/>
            <person name="Reyes R."/>
            <person name="Rise C."/>
            <person name="Rogov P."/>
            <person name="Ross K."/>
            <person name="Ryan E."/>
            <person name="Settipalli S."/>
            <person name="Shea T."/>
            <person name="Sherpa N."/>
            <person name="Shi L."/>
            <person name="Shih D."/>
            <person name="Sparrow T."/>
            <person name="Spaulding J."/>
            <person name="Stalker J."/>
            <person name="Stange-Thomann N."/>
            <person name="Stavropoulos S."/>
            <person name="Stone C."/>
            <person name="Strader C."/>
            <person name="Tesfaye S."/>
            <person name="Thomson T."/>
            <person name="Thoulutsang Y."/>
            <person name="Thoulutsang D."/>
            <person name="Topham K."/>
            <person name="Topping I."/>
            <person name="Tsamla T."/>
            <person name="Vassiliev H."/>
            <person name="Vo A."/>
            <person name="Wangchuk T."/>
            <person name="Wangdi T."/>
            <person name="Weiand M."/>
            <person name="Wilkinson J."/>
            <person name="Wilson A."/>
            <person name="Yadav S."/>
            <person name="Young G."/>
            <person name="Yu Q."/>
            <person name="Zembek L."/>
            <person name="Zhong D."/>
            <person name="Zimmer A."/>
            <person name="Zwirko Z."/>
            <person name="Jaffe D.B."/>
            <person name="Alvarez P."/>
            <person name="Brockman W."/>
            <person name="Butler J."/>
            <person name="Chin C."/>
            <person name="Gnerre S."/>
            <person name="MacCallum I."/>
            <person name="Graves J.A."/>
            <person name="Ponting C.P."/>
            <person name="Breen M."/>
            <person name="Samollow P.B."/>
            <person name="Lander E.S."/>
            <person name="Lindblad-Toh K."/>
        </authorList>
    </citation>
    <scope>NUCLEOTIDE SEQUENCE [LARGE SCALE GENOMIC DNA]</scope>
</reference>
<evidence type="ECO:0000313" key="1">
    <source>
        <dbReference type="Ensembl" id="ENSMODP00000051179.1"/>
    </source>
</evidence>
<dbReference type="Bgee" id="ENSMODG00000040525">
    <property type="expression patterns" value="Expressed in kidney and 20 other cell types or tissues"/>
</dbReference>
<dbReference type="OMA" id="EPENIWS"/>
<sequence length="68" mass="7550">MEKPKLEKFWSPSRGNGLRALASLRPGELLFRSEPLAYTVCKESLGVVCERCLCRYGANLLTCVCPGM</sequence>
<reference evidence="1" key="2">
    <citation type="submission" date="2025-08" db="UniProtKB">
        <authorList>
            <consortium name="Ensembl"/>
        </authorList>
    </citation>
    <scope>IDENTIFICATION</scope>
</reference>